<dbReference type="InterPro" id="IPR000219">
    <property type="entry name" value="DH_dom"/>
</dbReference>
<dbReference type="PANTHER" id="PTHR12673:SF159">
    <property type="entry name" value="LD03170P"/>
    <property type="match status" value="1"/>
</dbReference>
<dbReference type="CDD" id="cd00160">
    <property type="entry name" value="RhoGEF"/>
    <property type="match status" value="1"/>
</dbReference>
<dbReference type="GO" id="GO:0005737">
    <property type="term" value="C:cytoplasm"/>
    <property type="evidence" value="ECO:0007669"/>
    <property type="project" value="TreeGrafter"/>
</dbReference>
<dbReference type="KEGG" id="gsl:Gasu_41520"/>
<dbReference type="Gramene" id="EME28304">
    <property type="protein sequence ID" value="EME28304"/>
    <property type="gene ID" value="Gasu_41520"/>
</dbReference>
<proteinExistence type="predicted"/>
<dbReference type="SMART" id="SM00325">
    <property type="entry name" value="RhoGEF"/>
    <property type="match status" value="1"/>
</dbReference>
<sequence length="519" mass="60484">METKLCLCVTGCYSEFVICSIQNLFESNDKENSVNNMPTKHRQNEYLLQVFLWQTGDSFQLSLSKVSFVFQKFGIHDSCIIFDIARSSTDPTRHLLPLPTFNNYDCDKHPFLYLKPIQDCDYYDGNDIYEFYKCLLKAQALDLSIPMRSIMALEELVRTEETYLKDLNTLVDVFVLPFEEAIHVKILPASLLPDVLQSLFQNLNELSRLHAEFLQALYSYMLEGGLSRRNIGALLTSQLCQTLKLPYIDYISNYDIRNKQLCYLRNKYALLDDFIRRCEASKKCEGLCLSSLLIKPVQRVTKYDLLLTEIENGYSCFNEQIFYIKEARSAIRDLLSTVEDRITPNVNFAMRDILFKENGTTVSLQVPGRLLLMEGWLTYQEKHKMECKPYYFFLFSDILLCCYDTRSKSISRAISKFSKSKETYKIVWQEEIHSGIYIQTLEHGIPHEDFIWFQVCFDNSNRKQFCTRLVAFPEWQKAFKEASQFHQPECDNVLKESSKANILYSPCVGKSHPSVYEAS</sequence>
<evidence type="ECO:0000313" key="2">
    <source>
        <dbReference type="EMBL" id="EME28304.1"/>
    </source>
</evidence>
<evidence type="ECO:0000259" key="1">
    <source>
        <dbReference type="PROSITE" id="PS50010"/>
    </source>
</evidence>
<dbReference type="Proteomes" id="UP000030680">
    <property type="component" value="Unassembled WGS sequence"/>
</dbReference>
<feature type="domain" description="DH" evidence="1">
    <location>
        <begin position="148"/>
        <end position="341"/>
    </location>
</feature>
<dbReference type="Gene3D" id="1.20.900.10">
    <property type="entry name" value="Dbl homology (DH) domain"/>
    <property type="match status" value="1"/>
</dbReference>
<dbReference type="Gene3D" id="2.30.29.30">
    <property type="entry name" value="Pleckstrin-homology domain (PH domain)/Phosphotyrosine-binding domain (PTB)"/>
    <property type="match status" value="1"/>
</dbReference>
<dbReference type="GO" id="GO:0005085">
    <property type="term" value="F:guanyl-nucleotide exchange factor activity"/>
    <property type="evidence" value="ECO:0007669"/>
    <property type="project" value="InterPro"/>
</dbReference>
<reference evidence="3" key="1">
    <citation type="journal article" date="2013" name="Science">
        <title>Gene transfer from bacteria and archaea facilitated evolution of an extremophilic eukaryote.</title>
        <authorList>
            <person name="Schonknecht G."/>
            <person name="Chen W.H."/>
            <person name="Ternes C.M."/>
            <person name="Barbier G.G."/>
            <person name="Shrestha R.P."/>
            <person name="Stanke M."/>
            <person name="Brautigam A."/>
            <person name="Baker B.J."/>
            <person name="Banfield J.F."/>
            <person name="Garavito R.M."/>
            <person name="Carr K."/>
            <person name="Wilkerson C."/>
            <person name="Rensing S.A."/>
            <person name="Gagneul D."/>
            <person name="Dickenson N.E."/>
            <person name="Oesterhelt C."/>
            <person name="Lercher M.J."/>
            <person name="Weber A.P."/>
        </authorList>
    </citation>
    <scope>NUCLEOTIDE SEQUENCE [LARGE SCALE GENOMIC DNA]</scope>
    <source>
        <strain evidence="3">074W</strain>
    </source>
</reference>
<dbReference type="AlphaFoldDB" id="M2XXZ1"/>
<dbReference type="InterPro" id="IPR051092">
    <property type="entry name" value="FYVE_RhoGEF_PH"/>
</dbReference>
<name>M2XXZ1_GALSU</name>
<dbReference type="RefSeq" id="XP_005704824.1">
    <property type="nucleotide sequence ID" value="XM_005704767.1"/>
</dbReference>
<dbReference type="EMBL" id="KB454521">
    <property type="protein sequence ID" value="EME28304.1"/>
    <property type="molecule type" value="Genomic_DNA"/>
</dbReference>
<evidence type="ECO:0000313" key="3">
    <source>
        <dbReference type="Proteomes" id="UP000030680"/>
    </source>
</evidence>
<dbReference type="InterPro" id="IPR035899">
    <property type="entry name" value="DBL_dom_sf"/>
</dbReference>
<protein>
    <recommendedName>
        <fullName evidence="1">DH domain-containing protein</fullName>
    </recommendedName>
</protein>
<organism evidence="2 3">
    <name type="scientific">Galdieria sulphuraria</name>
    <name type="common">Red alga</name>
    <dbReference type="NCBI Taxonomy" id="130081"/>
    <lineage>
        <taxon>Eukaryota</taxon>
        <taxon>Rhodophyta</taxon>
        <taxon>Bangiophyceae</taxon>
        <taxon>Galdieriales</taxon>
        <taxon>Galdieriaceae</taxon>
        <taxon>Galdieria</taxon>
    </lineage>
</organism>
<gene>
    <name evidence="2" type="ORF">Gasu_41520</name>
</gene>
<dbReference type="InterPro" id="IPR011993">
    <property type="entry name" value="PH-like_dom_sf"/>
</dbReference>
<dbReference type="SUPFAM" id="SSF50729">
    <property type="entry name" value="PH domain-like"/>
    <property type="match status" value="1"/>
</dbReference>
<dbReference type="PROSITE" id="PS50010">
    <property type="entry name" value="DH_2"/>
    <property type="match status" value="1"/>
</dbReference>
<dbReference type="SUPFAM" id="SSF48065">
    <property type="entry name" value="DBL homology domain (DH-domain)"/>
    <property type="match status" value="1"/>
</dbReference>
<dbReference type="STRING" id="130081.M2XXZ1"/>
<dbReference type="GeneID" id="17087154"/>
<keyword evidence="3" id="KW-1185">Reference proteome</keyword>
<dbReference type="OrthoDB" id="207120at2759"/>
<dbReference type="PANTHER" id="PTHR12673">
    <property type="entry name" value="FACIOGENITAL DYSPLASIA PROTEIN"/>
    <property type="match status" value="1"/>
</dbReference>
<dbReference type="Pfam" id="PF00621">
    <property type="entry name" value="RhoGEF"/>
    <property type="match status" value="1"/>
</dbReference>
<accession>M2XXZ1</accession>
<dbReference type="eggNOG" id="KOG4424">
    <property type="taxonomic scope" value="Eukaryota"/>
</dbReference>